<dbReference type="PROSITE" id="PS00867">
    <property type="entry name" value="CPSASE_2"/>
    <property type="match status" value="1"/>
</dbReference>
<dbReference type="InterPro" id="IPR005479">
    <property type="entry name" value="CPAse_ATP-bd"/>
</dbReference>
<evidence type="ECO:0000259" key="18">
    <source>
        <dbReference type="PROSITE" id="PS50979"/>
    </source>
</evidence>
<dbReference type="InterPro" id="IPR013815">
    <property type="entry name" value="ATP_grasp_subdomain_1"/>
</dbReference>
<evidence type="ECO:0000256" key="14">
    <source>
        <dbReference type="PROSITE-ProRule" id="PRU00409"/>
    </source>
</evidence>
<dbReference type="SUPFAM" id="SSF52440">
    <property type="entry name" value="PreATP-grasp domain"/>
    <property type="match status" value="1"/>
</dbReference>
<feature type="domain" description="Lipoyl-binding" evidence="16">
    <location>
        <begin position="713"/>
        <end position="787"/>
    </location>
</feature>
<reference evidence="21" key="4">
    <citation type="journal article" date="2022" name="PLoS Pathog.">
        <title>Chromosome-level genome of Schistosoma haematobium underpins genome-wide explorations of molecular variation.</title>
        <authorList>
            <person name="Stroehlein A.J."/>
            <person name="Korhonen P.K."/>
            <person name="Lee V.V."/>
            <person name="Ralph S.A."/>
            <person name="Mentink-Kane M."/>
            <person name="You H."/>
            <person name="McManus D.P."/>
            <person name="Tchuente L.T."/>
            <person name="Stothard J.R."/>
            <person name="Kaur P."/>
            <person name="Dudchenko O."/>
            <person name="Aiden E.L."/>
            <person name="Yang B."/>
            <person name="Yang H."/>
            <person name="Emery A.M."/>
            <person name="Webster B.L."/>
            <person name="Brindley P.J."/>
            <person name="Rollinson D."/>
            <person name="Chang B.C.H."/>
            <person name="Gasser R.B."/>
            <person name="Young N.D."/>
        </authorList>
    </citation>
    <scope>NUCLEOTIDE SEQUENCE</scope>
</reference>
<feature type="domain" description="ATP-grasp" evidence="17">
    <location>
        <begin position="227"/>
        <end position="433"/>
    </location>
</feature>
<dbReference type="Gene3D" id="3.40.50.20">
    <property type="match status" value="1"/>
</dbReference>
<dbReference type="Pfam" id="PF02786">
    <property type="entry name" value="CPSase_L_D2"/>
    <property type="match status" value="1"/>
</dbReference>
<reference evidence="21" key="2">
    <citation type="journal article" date="2019" name="Gigascience">
        <title>High-quality Schistosoma haematobium genome achieved by single-molecule and long-range sequencing.</title>
        <authorList>
            <person name="Stroehlein A.J."/>
            <person name="Korhonen P.K."/>
            <person name="Chong T.M."/>
            <person name="Lim Y.L."/>
            <person name="Chan K.G."/>
            <person name="Webster B."/>
            <person name="Rollinson D."/>
            <person name="Brindley P.J."/>
            <person name="Gasser R.B."/>
            <person name="Young N.D."/>
        </authorList>
    </citation>
    <scope>NUCLEOTIDE SEQUENCE</scope>
</reference>
<evidence type="ECO:0000256" key="4">
    <source>
        <dbReference type="ARBA" id="ARBA00022598"/>
    </source>
</evidence>
<dbReference type="RefSeq" id="XP_051070084.1">
    <property type="nucleotide sequence ID" value="XM_051210134.1"/>
</dbReference>
<dbReference type="PROSITE" id="PS50968">
    <property type="entry name" value="BIOTINYL_LIPOYL"/>
    <property type="match status" value="1"/>
</dbReference>
<feature type="domain" description="CoA carboxyltransferase N-terminal" evidence="19">
    <location>
        <begin position="1835"/>
        <end position="2168"/>
    </location>
</feature>
<dbReference type="InterPro" id="IPR013537">
    <property type="entry name" value="AcCoA_COase_cen"/>
</dbReference>
<dbReference type="Gene3D" id="3.30.470.20">
    <property type="entry name" value="ATP-grasp fold, B domain"/>
    <property type="match status" value="1"/>
</dbReference>
<dbReference type="SUPFAM" id="SSF56059">
    <property type="entry name" value="Glutathione synthetase ATP-binding domain-like"/>
    <property type="match status" value="1"/>
</dbReference>
<feature type="domain" description="Biotin carboxylation" evidence="18">
    <location>
        <begin position="54"/>
        <end position="586"/>
    </location>
</feature>
<dbReference type="KEGG" id="shx:MS3_00002536"/>
<evidence type="ECO:0000313" key="22">
    <source>
        <dbReference type="Proteomes" id="UP000471633"/>
    </source>
</evidence>
<dbReference type="InterPro" id="IPR011762">
    <property type="entry name" value="COA_CT_N"/>
</dbReference>
<dbReference type="InterPro" id="IPR005481">
    <property type="entry name" value="BC-like_N"/>
</dbReference>
<reference evidence="21" key="3">
    <citation type="submission" date="2021-06" db="EMBL/GenBank/DDBJ databases">
        <title>Chromosome-level genome assembly for S. haematobium.</title>
        <authorList>
            <person name="Stroehlein A.J."/>
        </authorList>
    </citation>
    <scope>NUCLEOTIDE SEQUENCE</scope>
</reference>
<dbReference type="InterPro" id="IPR016185">
    <property type="entry name" value="PreATP-grasp_dom_sf"/>
</dbReference>
<evidence type="ECO:0000259" key="16">
    <source>
        <dbReference type="PROSITE" id="PS50968"/>
    </source>
</evidence>
<evidence type="ECO:0000259" key="20">
    <source>
        <dbReference type="PROSITE" id="PS50989"/>
    </source>
</evidence>
<dbReference type="SUPFAM" id="SSF52096">
    <property type="entry name" value="ClpP/crotonase"/>
    <property type="match status" value="2"/>
</dbReference>
<dbReference type="CDD" id="cd06850">
    <property type="entry name" value="biotinyl_domain"/>
    <property type="match status" value="1"/>
</dbReference>
<dbReference type="PROSITE" id="PS00188">
    <property type="entry name" value="BIOTIN"/>
    <property type="match status" value="1"/>
</dbReference>
<dbReference type="InterPro" id="IPR011054">
    <property type="entry name" value="Rudment_hybrid_motif"/>
</dbReference>
<keyword evidence="10" id="KW-0092">Biotin</keyword>
<dbReference type="InterPro" id="IPR000089">
    <property type="entry name" value="Biotin_lipoyl"/>
</dbReference>
<keyword evidence="22" id="KW-1185">Reference proteome</keyword>
<dbReference type="PANTHER" id="PTHR45728:SF3">
    <property type="entry name" value="ACETYL-COA CARBOXYLASE"/>
    <property type="match status" value="1"/>
</dbReference>
<dbReference type="GO" id="GO:0005739">
    <property type="term" value="C:mitochondrion"/>
    <property type="evidence" value="ECO:0007669"/>
    <property type="project" value="TreeGrafter"/>
</dbReference>
<dbReference type="GO" id="GO:0006633">
    <property type="term" value="P:fatty acid biosynthetic process"/>
    <property type="evidence" value="ECO:0007669"/>
    <property type="project" value="UniProtKB-KW"/>
</dbReference>
<dbReference type="InterPro" id="IPR011763">
    <property type="entry name" value="COA_CT_C"/>
</dbReference>
<dbReference type="GeneID" id="24592534"/>
<dbReference type="InterPro" id="IPR049076">
    <property type="entry name" value="ACCA"/>
</dbReference>
<dbReference type="FunFam" id="2.40.50.100:FF:000005">
    <property type="entry name" value="Acetyl-CoA carboxylase 1"/>
    <property type="match status" value="1"/>
</dbReference>
<sequence length="2876" mass="325863">MAVTQDVHKVDWKLGRSDDNSDFSSHTLAKPSSNSKVRFSSPEDFVRKSGGVRIIEKILIANNGIAAVKCMRSLRKWSYATFGSSDVLRFVCMATPEDIQANAEYIKMANKMVLVPGGSNVNNYANVELILQTAVTNEVDAVWAGWGHASENPQLPDVLSKHNIAFLGPSHQAMWTLGDKVASTILAQSADVPTLPWSGSDLTISLDRSVNGHCSNNEPETVDNLTLNMVKSTGLPQRSSFVYSRLISEDLYRSGCVTDVSSCLKCADKIGYPVMIKASAGGGGKGIRKALTSADVERFFPQVQAEVPGSPIFVMKCATSVRHLEVQILCDIYGQAISMFGRDCSVQRRHQKIIEEAPIIVAPKEIIEKMEQAAVRLCKLVSYVSAGTVEYLYDPDSNQFYFLELNPRLQVEHPCTEVVAEVNLPACQLQIAMGIPLHRIKDIRELYLASPWSDSIIDFNDSTINRRPPSCYVIAARITSEDPDEGFKPRPGGVRELNFRSNQSVWGYFSVSSAGGIHEFADSQFGHIFSAGENREHARENMVLALKELSIRGDFRTTVEYLIKVMESEAFMNHKINTEWLDARIAQNDQVEKPDILLGVICTALHIADNCLKQLFLNYELHLERGQFLPSKTLTNSVDVTLVSDSTKYVVKVLRTGPSNFSLICCDTVLDFEVHRVPGDGLLICHEAASYMTYCHEESQGYRTVINNRTMMLCKETDPTVLRSHSAGKLLQYCVTEGSHVCANEVYALIEVMKMIFELRVPTSGIITLKRIPGAILEPGTELARIELDESSQLKPLQIFNGPFTLPTEYSSDISQPSSSSSSSYSRKLLFLPQSNMVYSSTNNIYQSSTQSIEEIKSNIPQHLINDWKCLNTKSHCLIDSLSSNNNGISTGSNDDSMCMLTNSLSSNSASSTTNGKLHLQFTQLLASLEQILFGYCLCEPYFSKSLMKTLNQFLTLLYNPRLPLHELQDTLAHLKGQLPPNMEKSLRHHAKLYADQATSVLANFPSEAILQITDEYLKQINPGQSTDCSVLEFQRITQRLIDLAERYKHGLRGHTVRVISQLFMGYVVIEKHFQHGQYDKCIRHLLAKCQGSTLWGNAPKSGICPGENTIIEDDLLNNLTYHLVPFNFRNLIQPNSITDIVSVIFSHRQLTMKNVLIINLIHSLAERRELCMTDHLQSCLKALTELGGSRNSKVALAARQLLISVQTPSYELRRNQVESIFLSAVDTFGQQVHPELLLQLINSETVIFDILTDFFYHPNHAVASAALEVYIRRSYTAYELTGVHHFQLSCGSSFFTFRFLLPNEFVSNSSSVHNRRPSDYQRNHNLEHSIDSPIVETYHISSTLFNVNNSDSQDYTTSSDTTSITNHKSTMMNNFQSMIDIDTTPLSGERMGGMTAFNSLSDLEESFDELIRLFNSACKEAKSIHTSLSEPIFDYSRQFTSDIVHQKSQNNHHHNNISNNETKLISFQDPPYHTTDPQREPIHILNIALRQSTYRYIQPTRILSSSNDDTSMSSKSRPSGFTKNSLLLPDSVINETSDVTHLEEFCSRHVDQLRASGIRRITFLVVKTREFPRLYTFRARDNYREDRVYRHLEPALAFQLELNRMKNYNLEHLPTLNRRMHLYLGCSKINGRKDVVDYRFFVRCIIRHADLVSREASFEYLQSEAEQILLEAMDALDLASGHPDASRTMGNHIFLNFVPVLLLEDINRLKSTIRKVVMRYARRFLRLRVSQAELKLHIRFHASDPIVPIRVMLRDEHGYDLGLDVYREILDPITGIYILQSISPPNGKLNGHPAVTAHENKDFFEVKRFQARKFNTTYVYDYPALLAQALTGVWQSYCPYRNQKHHNHIINDSLDKPISYLTNNNNALSKFHNLIPLNIPENLIITCTELSLDKHGNLQPNTNTLGTNEIGMVVWYMVLRTPETPSGRPIIVIANDATVKAGSFGPAEDLTFHRASQLARHFGIPRIYLASNTGARIKIAEDIKSVFNIAWIDAEHPEKGYKYLYLTPDDYYRFKYDESVNCEKIEENGEIRFKIIDIIGKEYDMSAENLRGSAMIAGETSAAYDDIFTITIVTNRAIGIGAYLTRLGQRVIQVNNSHIILTGAMALNKLLGREVYSSNSQLGGVQVMATNGVSHLVASDELSALQLAIEWLSYIPQRPNETFSVLYKPVQIEPGHNFNRNNLAKIEISSQLKVHQPKVNKRTDFYLPFDPIDRIVEYIPSRDRPNDDPRWMFTGIMSSHFEAFCKSSSKQSSSSDQQFENANTDHWISGFFDWGTWQETLSSWAAGVVTGRARLGGIPCGVITSETRSVVCRVPADPANLSSEAQIVNQAGQVWYPDSAYKTAQAIADLSREHLPLFIFANWRGFSGGMKDMYDQVLKFGSMIIDSLRRYSKPVFVYLPPNSQLRGGAWVVVDPAINPDFMEMYADPISSRAGVLEPEGTVEIKYRQKDLIDTINRLDDSCKLLLKELNHLNEHTNNLSMNNDQQYSTKLLNISIEEHRQQLRTALESRQQELLPFYQQVACKFADLHDTPGRLLARKLVHRLVDWSSSRSFFYTRLRRRLLELSALNLINGVLSNSSDQYPIDMKYTTTNTTNHNVPVLNFNCETNKSKEISLKEEEEMMSKQSSVRKLLRVESNHRIRFDSESLTQTVTTNDLPNNSDGRYSLSTTTLKSTVCNREDVANIIAKQVPNLAIRYTYHTGHKMSLLKEWFIEALNNTHSNTNDYDIWDNNDLLIGNWLANELNCNELRELATIEMIEEFYSTNLFINCLSFTLVNHFHRNNHNINLQLFNKNIIQTKIQQLRNEYIMEHMKQSLIHSSQLSSNELTTLFQTVLTSSERYHLAKLLLSDSTLKTDDHINNNNNNNNNNNKQNVND</sequence>
<dbReference type="InterPro" id="IPR049074">
    <property type="entry name" value="ACCA_BT"/>
</dbReference>
<gene>
    <name evidence="21" type="ORF">MS3_00002536</name>
</gene>
<evidence type="ECO:0000256" key="13">
    <source>
        <dbReference type="ARBA" id="ARBA00048600"/>
    </source>
</evidence>
<dbReference type="SUPFAM" id="SSF51230">
    <property type="entry name" value="Single hybrid motif"/>
    <property type="match status" value="1"/>
</dbReference>
<feature type="domain" description="CoA carboxyltransferase C-terminal" evidence="20">
    <location>
        <begin position="2212"/>
        <end position="2574"/>
    </location>
</feature>
<evidence type="ECO:0000256" key="3">
    <source>
        <dbReference type="ARBA" id="ARBA00022516"/>
    </source>
</evidence>
<evidence type="ECO:0000259" key="19">
    <source>
        <dbReference type="PROSITE" id="PS50980"/>
    </source>
</evidence>
<evidence type="ECO:0000256" key="2">
    <source>
        <dbReference type="ARBA" id="ARBA00004956"/>
    </source>
</evidence>
<comment type="catalytic activity">
    <reaction evidence="12">
        <text>hydrogencarbonate + acetyl-CoA + ATP = malonyl-CoA + ADP + phosphate + H(+)</text>
        <dbReference type="Rhea" id="RHEA:11308"/>
        <dbReference type="ChEBI" id="CHEBI:15378"/>
        <dbReference type="ChEBI" id="CHEBI:17544"/>
        <dbReference type="ChEBI" id="CHEBI:30616"/>
        <dbReference type="ChEBI" id="CHEBI:43474"/>
        <dbReference type="ChEBI" id="CHEBI:57288"/>
        <dbReference type="ChEBI" id="CHEBI:57384"/>
        <dbReference type="ChEBI" id="CHEBI:456216"/>
        <dbReference type="EC" id="6.4.1.2"/>
    </reaction>
</comment>
<dbReference type="InterPro" id="IPR011053">
    <property type="entry name" value="Single_hybrid_motif"/>
</dbReference>
<keyword evidence="7 14" id="KW-0067">ATP-binding</keyword>
<evidence type="ECO:0000256" key="12">
    <source>
        <dbReference type="ARBA" id="ARBA00048065"/>
    </source>
</evidence>
<evidence type="ECO:0000256" key="7">
    <source>
        <dbReference type="ARBA" id="ARBA00022840"/>
    </source>
</evidence>
<dbReference type="InterPro" id="IPR029045">
    <property type="entry name" value="ClpP/crotonase-like_dom_sf"/>
</dbReference>
<proteinExistence type="predicted"/>
<accession>A0A922LLR7</accession>
<dbReference type="InterPro" id="IPR011764">
    <property type="entry name" value="Biotin_carboxylation_dom"/>
</dbReference>
<dbReference type="Pfam" id="PF00289">
    <property type="entry name" value="Biotin_carb_N"/>
    <property type="match status" value="1"/>
</dbReference>
<comment type="cofactor">
    <cofactor evidence="1">
        <name>biotin</name>
        <dbReference type="ChEBI" id="CHEBI:57586"/>
    </cofactor>
</comment>
<evidence type="ECO:0000256" key="15">
    <source>
        <dbReference type="SAM" id="MobiDB-lite"/>
    </source>
</evidence>
<name>A0A922LLR7_SCHHA</name>
<evidence type="ECO:0000256" key="5">
    <source>
        <dbReference type="ARBA" id="ARBA00022741"/>
    </source>
</evidence>
<protein>
    <recommendedName>
        <fullName evidence="23">Acetyl-CoA carboxylase</fullName>
    </recommendedName>
</protein>
<dbReference type="Gene3D" id="3.30.1490.20">
    <property type="entry name" value="ATP-grasp fold, A domain"/>
    <property type="match status" value="1"/>
</dbReference>
<evidence type="ECO:0008006" key="23">
    <source>
        <dbReference type="Google" id="ProtNLM"/>
    </source>
</evidence>
<dbReference type="Gene3D" id="2.40.50.100">
    <property type="match status" value="1"/>
</dbReference>
<evidence type="ECO:0000256" key="8">
    <source>
        <dbReference type="ARBA" id="ARBA00023098"/>
    </source>
</evidence>
<dbReference type="Pfam" id="PF02785">
    <property type="entry name" value="Biotin_carb_C"/>
    <property type="match status" value="1"/>
</dbReference>
<dbReference type="GO" id="GO:0046872">
    <property type="term" value="F:metal ion binding"/>
    <property type="evidence" value="ECO:0007669"/>
    <property type="project" value="InterPro"/>
</dbReference>
<keyword evidence="4" id="KW-0436">Ligase</keyword>
<dbReference type="InterPro" id="IPR011761">
    <property type="entry name" value="ATP-grasp"/>
</dbReference>
<dbReference type="Gene3D" id="3.90.1770.10">
    <property type="entry name" value="PreATP-grasp domain"/>
    <property type="match status" value="1"/>
</dbReference>
<evidence type="ECO:0000256" key="10">
    <source>
        <dbReference type="ARBA" id="ARBA00023267"/>
    </source>
</evidence>
<feature type="compositionally biased region" description="Low complexity" evidence="15">
    <location>
        <begin position="2860"/>
        <end position="2870"/>
    </location>
</feature>
<keyword evidence="3" id="KW-0444">Lipid biosynthesis</keyword>
<dbReference type="GO" id="GO:0005524">
    <property type="term" value="F:ATP binding"/>
    <property type="evidence" value="ECO:0007669"/>
    <property type="project" value="UniProtKB-UniRule"/>
</dbReference>
<dbReference type="PROSITE" id="PS50975">
    <property type="entry name" value="ATP_GRASP"/>
    <property type="match status" value="1"/>
</dbReference>
<dbReference type="InterPro" id="IPR001882">
    <property type="entry name" value="Biotin_BS"/>
</dbReference>
<keyword evidence="9" id="KW-0275">Fatty acid biosynthesis</keyword>
<dbReference type="CTD" id="24592534"/>
<evidence type="ECO:0000259" key="17">
    <source>
        <dbReference type="PROSITE" id="PS50975"/>
    </source>
</evidence>
<evidence type="ECO:0000256" key="6">
    <source>
        <dbReference type="ARBA" id="ARBA00022832"/>
    </source>
</evidence>
<evidence type="ECO:0000256" key="9">
    <source>
        <dbReference type="ARBA" id="ARBA00023160"/>
    </source>
</evidence>
<dbReference type="Proteomes" id="UP000471633">
    <property type="component" value="Unassembled WGS sequence"/>
</dbReference>
<dbReference type="EMBL" id="AMPZ03000002">
    <property type="protein sequence ID" value="KAH9589478.1"/>
    <property type="molecule type" value="Genomic_DNA"/>
</dbReference>
<dbReference type="Pfam" id="PF08326">
    <property type="entry name" value="ACC_central"/>
    <property type="match status" value="2"/>
</dbReference>
<dbReference type="FunFam" id="2.40.460.10:FF:000001">
    <property type="entry name" value="Acetyl-CoA carboxylase 1"/>
    <property type="match status" value="1"/>
</dbReference>
<feature type="region of interest" description="Disordered" evidence="15">
    <location>
        <begin position="2857"/>
        <end position="2876"/>
    </location>
</feature>
<dbReference type="FunFam" id="3.30.1490.20:FF:000003">
    <property type="entry name" value="acetyl-CoA carboxylase isoform X1"/>
    <property type="match status" value="1"/>
</dbReference>
<keyword evidence="6" id="KW-0276">Fatty acid metabolism</keyword>
<dbReference type="FunFam" id="3.40.50.20:FF:000005">
    <property type="entry name" value="acetyl-CoA carboxylase isoform X2"/>
    <property type="match status" value="1"/>
</dbReference>
<dbReference type="Gene3D" id="2.40.460.10">
    <property type="entry name" value="Biotin dependent carboxylase carboxyltransferase"/>
    <property type="match status" value="1"/>
</dbReference>
<evidence type="ECO:0000256" key="11">
    <source>
        <dbReference type="ARBA" id="ARBA00023268"/>
    </source>
</evidence>
<evidence type="ECO:0000313" key="21">
    <source>
        <dbReference type="EMBL" id="KAH9589478.1"/>
    </source>
</evidence>
<keyword evidence="8" id="KW-0443">Lipid metabolism</keyword>
<organism evidence="21 22">
    <name type="scientific">Schistosoma haematobium</name>
    <name type="common">Blood fluke</name>
    <dbReference type="NCBI Taxonomy" id="6185"/>
    <lineage>
        <taxon>Eukaryota</taxon>
        <taxon>Metazoa</taxon>
        <taxon>Spiralia</taxon>
        <taxon>Lophotrochozoa</taxon>
        <taxon>Platyhelminthes</taxon>
        <taxon>Trematoda</taxon>
        <taxon>Digenea</taxon>
        <taxon>Strigeidida</taxon>
        <taxon>Schistosomatoidea</taxon>
        <taxon>Schistosomatidae</taxon>
        <taxon>Schistosoma</taxon>
    </lineage>
</organism>
<comment type="pathway">
    <text evidence="2">Lipid metabolism; malonyl-CoA biosynthesis; malonyl-CoA from acetyl-CoA: step 1/1.</text>
</comment>
<dbReference type="PROSITE" id="PS50979">
    <property type="entry name" value="BC"/>
    <property type="match status" value="1"/>
</dbReference>
<dbReference type="GO" id="GO:0003989">
    <property type="term" value="F:acetyl-CoA carboxylase activity"/>
    <property type="evidence" value="ECO:0007669"/>
    <property type="project" value="UniProtKB-EC"/>
</dbReference>
<dbReference type="PROSITE" id="PS00866">
    <property type="entry name" value="CPSASE_1"/>
    <property type="match status" value="1"/>
</dbReference>
<dbReference type="PROSITE" id="PS50980">
    <property type="entry name" value="COA_CT_NTER"/>
    <property type="match status" value="1"/>
</dbReference>
<dbReference type="Pfam" id="PF21385">
    <property type="entry name" value="ACCA_BT"/>
    <property type="match status" value="1"/>
</dbReference>
<dbReference type="InterPro" id="IPR034733">
    <property type="entry name" value="AcCoA_carboxyl_beta"/>
</dbReference>
<dbReference type="GO" id="GO:0004075">
    <property type="term" value="F:biotin carboxylase activity"/>
    <property type="evidence" value="ECO:0007669"/>
    <property type="project" value="UniProtKB-EC"/>
</dbReference>
<dbReference type="Pfam" id="PF00364">
    <property type="entry name" value="Biotin_lipoyl"/>
    <property type="match status" value="1"/>
</dbReference>
<dbReference type="SMART" id="SM00878">
    <property type="entry name" value="Biotin_carb_C"/>
    <property type="match status" value="1"/>
</dbReference>
<comment type="catalytic activity">
    <reaction evidence="13">
        <text>N(6)-biotinyl-L-lysyl-[protein] + hydrogencarbonate + ATP = N(6)-carboxybiotinyl-L-lysyl-[protein] + ADP + phosphate + H(+)</text>
        <dbReference type="Rhea" id="RHEA:13501"/>
        <dbReference type="Rhea" id="RHEA-COMP:10505"/>
        <dbReference type="Rhea" id="RHEA-COMP:10506"/>
        <dbReference type="ChEBI" id="CHEBI:15378"/>
        <dbReference type="ChEBI" id="CHEBI:17544"/>
        <dbReference type="ChEBI" id="CHEBI:30616"/>
        <dbReference type="ChEBI" id="CHEBI:43474"/>
        <dbReference type="ChEBI" id="CHEBI:83144"/>
        <dbReference type="ChEBI" id="CHEBI:83145"/>
        <dbReference type="ChEBI" id="CHEBI:456216"/>
        <dbReference type="EC" id="6.3.4.14"/>
    </reaction>
</comment>
<dbReference type="Pfam" id="PF01039">
    <property type="entry name" value="Carboxyl_trans"/>
    <property type="match status" value="1"/>
</dbReference>
<keyword evidence="11" id="KW-0511">Multifunctional enzyme</keyword>
<dbReference type="SUPFAM" id="SSF51246">
    <property type="entry name" value="Rudiment single hybrid motif"/>
    <property type="match status" value="1"/>
</dbReference>
<dbReference type="PANTHER" id="PTHR45728">
    <property type="entry name" value="ACETYL-COA CARBOXYLASE, ISOFORM A"/>
    <property type="match status" value="1"/>
</dbReference>
<comment type="caution">
    <text evidence="21">The sequence shown here is derived from an EMBL/GenBank/DDBJ whole genome shotgun (WGS) entry which is preliminary data.</text>
</comment>
<reference evidence="21" key="1">
    <citation type="journal article" date="2012" name="Nat. Genet.">
        <title>Whole-genome sequence of Schistosoma haematobium.</title>
        <authorList>
            <person name="Young N.D."/>
            <person name="Jex A.R."/>
            <person name="Li B."/>
            <person name="Liu S."/>
            <person name="Yang L."/>
            <person name="Xiong Z."/>
            <person name="Li Y."/>
            <person name="Cantacessi C."/>
            <person name="Hall R.S."/>
            <person name="Xu X."/>
            <person name="Chen F."/>
            <person name="Wu X."/>
            <person name="Zerlotini A."/>
            <person name="Oliveira G."/>
            <person name="Hofmann A."/>
            <person name="Zhang G."/>
            <person name="Fang X."/>
            <person name="Kang Y."/>
            <person name="Campbell B.E."/>
            <person name="Loukas A."/>
            <person name="Ranganathan S."/>
            <person name="Rollinson D."/>
            <person name="Rinaldi G."/>
            <person name="Brindley P.J."/>
            <person name="Yang H."/>
            <person name="Wang J."/>
            <person name="Wang J."/>
            <person name="Gasser R.B."/>
        </authorList>
    </citation>
    <scope>NUCLEOTIDE SEQUENCE</scope>
</reference>
<dbReference type="PROSITE" id="PS50989">
    <property type="entry name" value="COA_CT_CTER"/>
    <property type="match status" value="1"/>
</dbReference>
<evidence type="ECO:0000256" key="1">
    <source>
        <dbReference type="ARBA" id="ARBA00001953"/>
    </source>
</evidence>
<dbReference type="Gene3D" id="3.90.226.10">
    <property type="entry name" value="2-enoyl-CoA Hydratase, Chain A, domain 1"/>
    <property type="match status" value="2"/>
</dbReference>
<dbReference type="InterPro" id="IPR005482">
    <property type="entry name" value="Biotin_COase_C"/>
</dbReference>
<keyword evidence="5 14" id="KW-0547">Nucleotide-binding</keyword>